<protein>
    <recommendedName>
        <fullName evidence="3">CYIR protein</fullName>
    </recommendedName>
</protein>
<dbReference type="PhylomeDB" id="K6UP27"/>
<dbReference type="AlphaFoldDB" id="K6UP27"/>
<sequence>MKLVENNEERYYDICIKLFRNLGVFHSVNNTAKYNSERCRNLNSWLYYIIKDYNVHQDDFTLIFEASKSILKERAKNPYCSNYLYKDKYNDPDKIIKLINLEDYMNDFISILKNNDHHNHCLCLKFIF</sequence>
<proteinExistence type="predicted"/>
<dbReference type="Proteomes" id="UP000006319">
    <property type="component" value="Unassembled WGS sequence"/>
</dbReference>
<gene>
    <name evidence="1" type="ORF">PCYB_007620</name>
</gene>
<name>K6UP27_PLACD</name>
<reference evidence="1 2" key="1">
    <citation type="journal article" date="2012" name="Nat. Genet.">
        <title>Plasmodium cynomolgi genome sequences provide insight into Plasmodium vivax and the monkey malaria clade.</title>
        <authorList>
            <person name="Tachibana S."/>
            <person name="Sullivan S.A."/>
            <person name="Kawai S."/>
            <person name="Nakamura S."/>
            <person name="Kim H.R."/>
            <person name="Goto N."/>
            <person name="Arisue N."/>
            <person name="Palacpac N.M.Q."/>
            <person name="Honma H."/>
            <person name="Yagi M."/>
            <person name="Tougan T."/>
            <person name="Katakai Y."/>
            <person name="Kaneko O."/>
            <person name="Mita T."/>
            <person name="Kita K."/>
            <person name="Yasutomi Y."/>
            <person name="Sutton P.L."/>
            <person name="Shakhbatyan R."/>
            <person name="Horii T."/>
            <person name="Yasunaga T."/>
            <person name="Barnwell J.W."/>
            <person name="Escalante A.A."/>
            <person name="Carlton J.M."/>
            <person name="Tanabe K."/>
        </authorList>
    </citation>
    <scope>NUCLEOTIDE SEQUENCE [LARGE SCALE GENOMIC DNA]</scope>
    <source>
        <strain evidence="1 2">B</strain>
    </source>
</reference>
<dbReference type="RefSeq" id="XP_004228231.1">
    <property type="nucleotide sequence ID" value="XM_004228183.1"/>
</dbReference>
<accession>K6UP27</accession>
<organism evidence="1 2">
    <name type="scientific">Plasmodium cynomolgi (strain B)</name>
    <dbReference type="NCBI Taxonomy" id="1120755"/>
    <lineage>
        <taxon>Eukaryota</taxon>
        <taxon>Sar</taxon>
        <taxon>Alveolata</taxon>
        <taxon>Apicomplexa</taxon>
        <taxon>Aconoidasida</taxon>
        <taxon>Haemosporida</taxon>
        <taxon>Plasmodiidae</taxon>
        <taxon>Plasmodium</taxon>
        <taxon>Plasmodium (Plasmodium)</taxon>
    </lineage>
</organism>
<evidence type="ECO:0000313" key="1">
    <source>
        <dbReference type="EMBL" id="GAB70013.1"/>
    </source>
</evidence>
<dbReference type="GeneID" id="14696555"/>
<evidence type="ECO:0000313" key="2">
    <source>
        <dbReference type="Proteomes" id="UP000006319"/>
    </source>
</evidence>
<dbReference type="VEuPathDB" id="PlasmoDB:PCYB_007620"/>
<evidence type="ECO:0008006" key="3">
    <source>
        <dbReference type="Google" id="ProtNLM"/>
    </source>
</evidence>
<keyword evidence="2" id="KW-1185">Reference proteome</keyword>
<feature type="non-terminal residue" evidence="1">
    <location>
        <position position="128"/>
    </location>
</feature>
<dbReference type="KEGG" id="pcy:PCYB_007620"/>
<dbReference type="OrthoDB" id="389353at2759"/>
<dbReference type="EMBL" id="DF158502">
    <property type="protein sequence ID" value="GAB70013.1"/>
    <property type="molecule type" value="Genomic_DNA"/>
</dbReference>